<comment type="caution">
    <text evidence="1">The sequence shown here is derived from an EMBL/GenBank/DDBJ whole genome shotgun (WGS) entry which is preliminary data.</text>
</comment>
<proteinExistence type="predicted"/>
<evidence type="ECO:0000313" key="1">
    <source>
        <dbReference type="EMBL" id="KAH8097033.1"/>
    </source>
</evidence>
<sequence>MEFKLDLVKGLPARRRFYAFGTAAAALWTSISADVLMEIFQRVKSDAIGTSTPNRWIHVTHVCHYWRQVALSSPLMWREIVIPGLHEYKQPGRLKAQLQRSGKAPLRLHVNNVSPNDSLGFQVIADEAHRLEELYLRSVGYWKLCSDILSSSLPMLRKLHVHLLWYSDLSPSTSTFPVPSTPDPSRGLERLESVSFNGYPSPYLLPFLRPTIKHLSLHSIRGGSLTDFLIAACDMPLLENISLMLLYHDHEHNPSIEHQEDSSMPTVRLHFLNTLHIANDSVSHSVRLLEHLKYPSTACVSVETTSLPPKSGIPPVPPIAKLTELTLGRTGGATEPTETIRVRYDVFLERQHVTLWRDDRIHVTKMDGKRTAKAEPRAFERDPASVLGSPICEYITDLPVRFDPAHTLRTLTHLCLNAPLRFGFIRTLIIKDITARDTTDTVLSNPFHHLVHLEEVYMDKISWAGLAYFLRPGRAPDGTLEDAPFSRLKLLSLRNTRFYGDSRQQSPETVREIGYSYSPGRTVNHCLELPVDELVNELASRRNAGVQLGRLVITEAVAFNEDDAALLREVVGVLDWDRRTGDVAY</sequence>
<dbReference type="Proteomes" id="UP000813824">
    <property type="component" value="Unassembled WGS sequence"/>
</dbReference>
<dbReference type="Gene3D" id="1.20.1280.50">
    <property type="match status" value="1"/>
</dbReference>
<gene>
    <name evidence="1" type="ORF">BXZ70DRAFT_1009357</name>
</gene>
<organism evidence="1 2">
    <name type="scientific">Cristinia sonorae</name>
    <dbReference type="NCBI Taxonomy" id="1940300"/>
    <lineage>
        <taxon>Eukaryota</taxon>
        <taxon>Fungi</taxon>
        <taxon>Dikarya</taxon>
        <taxon>Basidiomycota</taxon>
        <taxon>Agaricomycotina</taxon>
        <taxon>Agaricomycetes</taxon>
        <taxon>Agaricomycetidae</taxon>
        <taxon>Agaricales</taxon>
        <taxon>Pleurotineae</taxon>
        <taxon>Stephanosporaceae</taxon>
        <taxon>Cristinia</taxon>
    </lineage>
</organism>
<name>A0A8K0ULL3_9AGAR</name>
<protein>
    <recommendedName>
        <fullName evidence="3">F-box domain-containing protein</fullName>
    </recommendedName>
</protein>
<evidence type="ECO:0000313" key="2">
    <source>
        <dbReference type="Proteomes" id="UP000813824"/>
    </source>
</evidence>
<reference evidence="1" key="1">
    <citation type="journal article" date="2021" name="New Phytol.">
        <title>Evolutionary innovations through gain and loss of genes in the ectomycorrhizal Boletales.</title>
        <authorList>
            <person name="Wu G."/>
            <person name="Miyauchi S."/>
            <person name="Morin E."/>
            <person name="Kuo A."/>
            <person name="Drula E."/>
            <person name="Varga T."/>
            <person name="Kohler A."/>
            <person name="Feng B."/>
            <person name="Cao Y."/>
            <person name="Lipzen A."/>
            <person name="Daum C."/>
            <person name="Hundley H."/>
            <person name="Pangilinan J."/>
            <person name="Johnson J."/>
            <person name="Barry K."/>
            <person name="LaButti K."/>
            <person name="Ng V."/>
            <person name="Ahrendt S."/>
            <person name="Min B."/>
            <person name="Choi I.G."/>
            <person name="Park H."/>
            <person name="Plett J.M."/>
            <person name="Magnuson J."/>
            <person name="Spatafora J.W."/>
            <person name="Nagy L.G."/>
            <person name="Henrissat B."/>
            <person name="Grigoriev I.V."/>
            <person name="Yang Z.L."/>
            <person name="Xu J."/>
            <person name="Martin F.M."/>
        </authorList>
    </citation>
    <scope>NUCLEOTIDE SEQUENCE</scope>
    <source>
        <strain evidence="1">KKN 215</strain>
    </source>
</reference>
<dbReference type="PANTHER" id="PTHR38926">
    <property type="entry name" value="F-BOX DOMAIN CONTAINING PROTEIN, EXPRESSED"/>
    <property type="match status" value="1"/>
</dbReference>
<evidence type="ECO:0008006" key="3">
    <source>
        <dbReference type="Google" id="ProtNLM"/>
    </source>
</evidence>
<dbReference type="EMBL" id="JAEVFJ010000021">
    <property type="protein sequence ID" value="KAH8097033.1"/>
    <property type="molecule type" value="Genomic_DNA"/>
</dbReference>
<dbReference type="AlphaFoldDB" id="A0A8K0ULL3"/>
<dbReference type="OrthoDB" id="2835096at2759"/>
<accession>A0A8K0ULL3</accession>
<keyword evidence="2" id="KW-1185">Reference proteome</keyword>
<dbReference type="PANTHER" id="PTHR38926:SF5">
    <property type="entry name" value="F-BOX AND LEUCINE-RICH REPEAT PROTEIN 6"/>
    <property type="match status" value="1"/>
</dbReference>